<dbReference type="InterPro" id="IPR011110">
    <property type="entry name" value="Reg_prop"/>
</dbReference>
<dbReference type="Pfam" id="PF07494">
    <property type="entry name" value="Reg_prop"/>
    <property type="match status" value="1"/>
</dbReference>
<sequence>MHKKSHMFKKLILVFIFFIPLVNFSQDYSALWDEHFSYLNIKDVTQNQNKLYAASENAIFVYDTETQEIETLTTVNGLSGEAISQIHYSEAYELLVVGYENGLMDIVFDNDDDVLTVIDILEKPTIPPGSKIINHFNEYQEFLYIATDYGISVYDLSRLEFGDTYFIGNGGSQIRVTQTTVFNGFIYASCFDANGVKKALITSNDLIDYQEWETIRGGNYLAIEALIDNLFVTRSNGVFFEVIDGVFNSLTSYDDRPVDVRAVNDYLIVTTSSEVFIYDINFTLISQITVSDPFITDFTSATVVAENVYIGTKDFGVLNVSLNAPTEFQELHPNGPLMNTSFSIEASPNNLWVVYGDYSLTYNPSPLKSYGFSHLNEESWVNVPFDSVLTARNLSEVSINPFNTNQVFISSFQDGLLEVNDDLPTILYNQENSGLESLVVPAAPNYVSIRTSASIFDTSGVLWTMTARVERPLKSYDPSTGEWNSYNFSSLIADPLEGEWGYSDIDIDNNNTKWIGGYNYGLIAFNNNGGNQQLASIKDIENNMPSNYVTSVAVDRQNQVWVGTTGGLRVLYNTGSIFTDDNASVQEIIILEDGVPKELLFRTFVTDIEVDGSNNKWISTVGSGVFYFSADAQLTLYHFTKENSPLPSNNVVDVALDSSNGRVYFATDNGLVSFQAGGSETQESIEEAYVYPNPVRPTFNITQEKVKIKGISDNINIKITDIEGNLVAEAQSKVNLRYKGYNLEIDGGTAFWNGKNLSNNVVASGVYLIMLYDLDSFETKVLKVMVVR</sequence>
<evidence type="ECO:0000313" key="3">
    <source>
        <dbReference type="Proteomes" id="UP001501456"/>
    </source>
</evidence>
<organism evidence="2 3">
    <name type="scientific">Corallibacter vietnamensis</name>
    <dbReference type="NCBI Taxonomy" id="904130"/>
    <lineage>
        <taxon>Bacteria</taxon>
        <taxon>Pseudomonadati</taxon>
        <taxon>Bacteroidota</taxon>
        <taxon>Flavobacteriia</taxon>
        <taxon>Flavobacteriales</taxon>
        <taxon>Flavobacteriaceae</taxon>
        <taxon>Corallibacter</taxon>
    </lineage>
</organism>
<comment type="caution">
    <text evidence="2">The sequence shown here is derived from an EMBL/GenBank/DDBJ whole genome shotgun (WGS) entry which is preliminary data.</text>
</comment>
<accession>A0ABP7GTU9</accession>
<dbReference type="SUPFAM" id="SSF101908">
    <property type="entry name" value="Putative isomerase YbhE"/>
    <property type="match status" value="1"/>
</dbReference>
<dbReference type="Gene3D" id="2.130.10.10">
    <property type="entry name" value="YVTN repeat-like/Quinoprotein amine dehydrogenase"/>
    <property type="match status" value="3"/>
</dbReference>
<evidence type="ECO:0000313" key="2">
    <source>
        <dbReference type="EMBL" id="GAA3775701.1"/>
    </source>
</evidence>
<proteinExistence type="predicted"/>
<dbReference type="SUPFAM" id="SSF63829">
    <property type="entry name" value="Calcium-dependent phosphotriesterase"/>
    <property type="match status" value="1"/>
</dbReference>
<reference evidence="3" key="1">
    <citation type="journal article" date="2019" name="Int. J. Syst. Evol. Microbiol.">
        <title>The Global Catalogue of Microorganisms (GCM) 10K type strain sequencing project: providing services to taxonomists for standard genome sequencing and annotation.</title>
        <authorList>
            <consortium name="The Broad Institute Genomics Platform"/>
            <consortium name="The Broad Institute Genome Sequencing Center for Infectious Disease"/>
            <person name="Wu L."/>
            <person name="Ma J."/>
        </authorList>
    </citation>
    <scope>NUCLEOTIDE SEQUENCE [LARGE SCALE GENOMIC DNA]</scope>
    <source>
        <strain evidence="3">JCM 17525</strain>
    </source>
</reference>
<dbReference type="InterPro" id="IPR015943">
    <property type="entry name" value="WD40/YVTN_repeat-like_dom_sf"/>
</dbReference>
<dbReference type="Pfam" id="PF21544">
    <property type="entry name" value="PorZ_N_b_propeller"/>
    <property type="match status" value="1"/>
</dbReference>
<evidence type="ECO:0000259" key="1">
    <source>
        <dbReference type="Pfam" id="PF21544"/>
    </source>
</evidence>
<dbReference type="InterPro" id="IPR048954">
    <property type="entry name" value="PorZ_N"/>
</dbReference>
<dbReference type="Proteomes" id="UP001501456">
    <property type="component" value="Unassembled WGS sequence"/>
</dbReference>
<dbReference type="EMBL" id="BAABBI010000001">
    <property type="protein sequence ID" value="GAA3775701.1"/>
    <property type="molecule type" value="Genomic_DNA"/>
</dbReference>
<keyword evidence="3" id="KW-1185">Reference proteome</keyword>
<gene>
    <name evidence="2" type="ORF">GCM10022271_04800</name>
</gene>
<protein>
    <submittedName>
        <fullName evidence="2">Two-component regulator propeller domain-containing protein</fullName>
    </submittedName>
</protein>
<name>A0ABP7GTU9_9FLAO</name>
<dbReference type="Gene3D" id="2.60.40.4070">
    <property type="match status" value="1"/>
</dbReference>
<feature type="domain" description="PorZ N-terminal beta-propeller" evidence="1">
    <location>
        <begin position="51"/>
        <end position="213"/>
    </location>
</feature>